<evidence type="ECO:0000313" key="4">
    <source>
        <dbReference type="Proteomes" id="UP001217089"/>
    </source>
</evidence>
<dbReference type="InterPro" id="IPR013083">
    <property type="entry name" value="Znf_RING/FYVE/PHD"/>
</dbReference>
<dbReference type="PANTHER" id="PTHR12429">
    <property type="entry name" value="NEURALIZED"/>
    <property type="match status" value="1"/>
</dbReference>
<dbReference type="Proteomes" id="UP001217089">
    <property type="component" value="Unassembled WGS sequence"/>
</dbReference>
<dbReference type="InterPro" id="IPR006573">
    <property type="entry name" value="NHR_dom"/>
</dbReference>
<proteinExistence type="predicted"/>
<dbReference type="PROSITE" id="PS51065">
    <property type="entry name" value="NHR"/>
    <property type="match status" value="2"/>
</dbReference>
<dbReference type="InterPro" id="IPR037962">
    <property type="entry name" value="Neuralized"/>
</dbReference>
<dbReference type="EMBL" id="JARBDR010000246">
    <property type="protein sequence ID" value="KAJ8317635.1"/>
    <property type="molecule type" value="Genomic_DNA"/>
</dbReference>
<dbReference type="Pfam" id="PF13920">
    <property type="entry name" value="zf-C3HC4_3"/>
    <property type="match status" value="1"/>
</dbReference>
<dbReference type="PANTHER" id="PTHR12429:SF6">
    <property type="entry name" value="PROTEIN NEURALIZED"/>
    <property type="match status" value="1"/>
</dbReference>
<name>A0ABQ9FN01_TEGGR</name>
<dbReference type="InterPro" id="IPR043136">
    <property type="entry name" value="B30.2/SPRY_sf"/>
</dbReference>
<dbReference type="SMART" id="SM00588">
    <property type="entry name" value="NEUZ"/>
    <property type="match status" value="2"/>
</dbReference>
<reference evidence="3 4" key="1">
    <citation type="submission" date="2022-12" db="EMBL/GenBank/DDBJ databases">
        <title>Chromosome-level genome of Tegillarca granosa.</title>
        <authorList>
            <person name="Kim J."/>
        </authorList>
    </citation>
    <scope>NUCLEOTIDE SEQUENCE [LARGE SCALE GENOMIC DNA]</scope>
    <source>
        <strain evidence="3">Teg-2019</strain>
        <tissue evidence="3">Adductor muscle</tissue>
    </source>
</reference>
<evidence type="ECO:0000259" key="2">
    <source>
        <dbReference type="PROSITE" id="PS51065"/>
    </source>
</evidence>
<organism evidence="3 4">
    <name type="scientific">Tegillarca granosa</name>
    <name type="common">Malaysian cockle</name>
    <name type="synonym">Anadara granosa</name>
    <dbReference type="NCBI Taxonomy" id="220873"/>
    <lineage>
        <taxon>Eukaryota</taxon>
        <taxon>Metazoa</taxon>
        <taxon>Spiralia</taxon>
        <taxon>Lophotrochozoa</taxon>
        <taxon>Mollusca</taxon>
        <taxon>Bivalvia</taxon>
        <taxon>Autobranchia</taxon>
        <taxon>Pteriomorphia</taxon>
        <taxon>Arcoida</taxon>
        <taxon>Arcoidea</taxon>
        <taxon>Arcidae</taxon>
        <taxon>Tegillarca</taxon>
    </lineage>
</organism>
<feature type="region of interest" description="Disordered" evidence="1">
    <location>
        <begin position="410"/>
        <end position="444"/>
    </location>
</feature>
<feature type="domain" description="NHR" evidence="2">
    <location>
        <begin position="18"/>
        <end position="173"/>
    </location>
</feature>
<gene>
    <name evidence="3" type="ORF">KUTeg_005539</name>
</gene>
<feature type="compositionally biased region" description="Polar residues" evidence="1">
    <location>
        <begin position="410"/>
        <end position="422"/>
    </location>
</feature>
<evidence type="ECO:0000313" key="3">
    <source>
        <dbReference type="EMBL" id="KAJ8317635.1"/>
    </source>
</evidence>
<comment type="caution">
    <text evidence="3">The sequence shown here is derived from an EMBL/GenBank/DDBJ whole genome shotgun (WGS) entry which is preliminary data.</text>
</comment>
<sequence>MSTGLSGDLASISRGDWPLKFHAVKGDNVELTHDRARARRADSFCKAICFSSRPIAVNEKVYVKFVDVSSSWSGVLRFGFTSIDPATQRGSDLPRYACPDLTNKPGNWAKALTERYAALNNVLHFYVTRNGDVIYGVNGEDIGQFFNGVSTNGPLWALFDIYGNTLAVEFVQLEPRRLNNMVTPPPQGNTPMNYVQELTTQFSSLGTTEDHSTTPPQTASLPGLRHYNNVSLKPIHFHMLTGRNVHVNQDRSIAVRAQDEYCNSYVFSSRPIRCGEKIILQVLGVDRSYVGGLAFGCTACDPSKVKPEELPDDSDLLLDRPEYWVVNKDVCRFPEVGDELCFHLTLEGVASHVPPVPPRPRSTSYIREPNLTVALPPRDQQPVSQNVTNANAGLYQQQPSMLRSFSVPSGVMNTGGMSSPPTISKKPPMSLPTSPNPRDSIEESESEASECTVCYERPANAVLYTCGHLCMCFECAQQARL</sequence>
<accession>A0ABQ9FN01</accession>
<protein>
    <recommendedName>
        <fullName evidence="2">NHR domain-containing protein</fullName>
    </recommendedName>
</protein>
<evidence type="ECO:0000256" key="1">
    <source>
        <dbReference type="SAM" id="MobiDB-lite"/>
    </source>
</evidence>
<dbReference type="Gene3D" id="2.60.120.920">
    <property type="match status" value="2"/>
</dbReference>
<dbReference type="Pfam" id="PF07177">
    <property type="entry name" value="Neuralized"/>
    <property type="match status" value="2"/>
</dbReference>
<keyword evidence="4" id="KW-1185">Reference proteome</keyword>
<dbReference type="Gene3D" id="3.30.40.10">
    <property type="entry name" value="Zinc/RING finger domain, C3HC4 (zinc finger)"/>
    <property type="match status" value="1"/>
</dbReference>
<feature type="domain" description="NHR" evidence="2">
    <location>
        <begin position="234"/>
        <end position="390"/>
    </location>
</feature>